<comment type="caution">
    <text evidence="6">The sequence shown here is derived from an EMBL/GenBank/DDBJ whole genome shotgun (WGS) entry which is preliminary data.</text>
</comment>
<reference evidence="6 7" key="1">
    <citation type="submission" date="2020-04" db="EMBL/GenBank/DDBJ databases">
        <title>Ramlibacter sp. G-1-2-2 isolated from soil.</title>
        <authorList>
            <person name="Dahal R.H."/>
        </authorList>
    </citation>
    <scope>NUCLEOTIDE SEQUENCE [LARGE SCALE GENOMIC DNA]</scope>
    <source>
        <strain evidence="6 7">G-1-2-2</strain>
    </source>
</reference>
<sequence>MYFDFSKLNGKDSYKLLASTIVPRPIAWVVTVSASGGLNAAPFSFFNAFSGDPPIVCLGIGIGLHGMKDTLRNLQETGELVINMVSEANVAAMNLTAAPFPEHVDEMQAAGLTTCASSFVKPPRIAESPASFECRVRDIQVLGGPNHLVIAEVLAANIADRVISDPGKCRIDASKLELVGRMESPGWYVRTSDRFMLKQPKLGDMAMATVD</sequence>
<dbReference type="PANTHER" id="PTHR33798:SF5">
    <property type="entry name" value="FLAVIN REDUCTASE LIKE DOMAIN-CONTAINING PROTEIN"/>
    <property type="match status" value="1"/>
</dbReference>
<evidence type="ECO:0000313" key="6">
    <source>
        <dbReference type="EMBL" id="NML48722.1"/>
    </source>
</evidence>
<evidence type="ECO:0000256" key="4">
    <source>
        <dbReference type="ARBA" id="ARBA00038054"/>
    </source>
</evidence>
<evidence type="ECO:0000256" key="3">
    <source>
        <dbReference type="ARBA" id="ARBA00022643"/>
    </source>
</evidence>
<evidence type="ECO:0000313" key="7">
    <source>
        <dbReference type="Proteomes" id="UP000541185"/>
    </source>
</evidence>
<name>A0A848HEU9_9BURK</name>
<comment type="similarity">
    <text evidence="4">Belongs to the flavoredoxin family.</text>
</comment>
<keyword evidence="3" id="KW-0288">FMN</keyword>
<keyword evidence="2" id="KW-0285">Flavoprotein</keyword>
<dbReference type="InterPro" id="IPR002563">
    <property type="entry name" value="Flavin_Rdtase-like_dom"/>
</dbReference>
<dbReference type="PANTHER" id="PTHR33798">
    <property type="entry name" value="FLAVOPROTEIN OXYGENASE"/>
    <property type="match status" value="1"/>
</dbReference>
<dbReference type="Pfam" id="PF01613">
    <property type="entry name" value="Flavin_Reduct"/>
    <property type="match status" value="1"/>
</dbReference>
<comment type="cofactor">
    <cofactor evidence="1">
        <name>FMN</name>
        <dbReference type="ChEBI" id="CHEBI:58210"/>
    </cofactor>
</comment>
<dbReference type="Gene3D" id="2.30.110.10">
    <property type="entry name" value="Electron Transport, Fmn-binding Protein, Chain A"/>
    <property type="match status" value="1"/>
</dbReference>
<gene>
    <name evidence="6" type="ORF">HHL11_33615</name>
</gene>
<organism evidence="6 7">
    <name type="scientific">Ramlibacter agri</name>
    <dbReference type="NCBI Taxonomy" id="2728837"/>
    <lineage>
        <taxon>Bacteria</taxon>
        <taxon>Pseudomonadati</taxon>
        <taxon>Pseudomonadota</taxon>
        <taxon>Betaproteobacteria</taxon>
        <taxon>Burkholderiales</taxon>
        <taxon>Comamonadaceae</taxon>
        <taxon>Ramlibacter</taxon>
    </lineage>
</organism>
<evidence type="ECO:0000259" key="5">
    <source>
        <dbReference type="SMART" id="SM00903"/>
    </source>
</evidence>
<dbReference type="GO" id="GO:0010181">
    <property type="term" value="F:FMN binding"/>
    <property type="evidence" value="ECO:0007669"/>
    <property type="project" value="InterPro"/>
</dbReference>
<dbReference type="EMBL" id="JABBFX010000007">
    <property type="protein sequence ID" value="NML48722.1"/>
    <property type="molecule type" value="Genomic_DNA"/>
</dbReference>
<feature type="domain" description="Flavin reductase like" evidence="5">
    <location>
        <begin position="19"/>
        <end position="165"/>
    </location>
</feature>
<dbReference type="RefSeq" id="WP_169423059.1">
    <property type="nucleotide sequence ID" value="NZ_JABBFX010000007.1"/>
</dbReference>
<dbReference type="AlphaFoldDB" id="A0A848HEU9"/>
<evidence type="ECO:0000256" key="2">
    <source>
        <dbReference type="ARBA" id="ARBA00022630"/>
    </source>
</evidence>
<protein>
    <submittedName>
        <fullName evidence="6">Flavin reductase family protein</fullName>
    </submittedName>
</protein>
<dbReference type="Proteomes" id="UP000541185">
    <property type="component" value="Unassembled WGS sequence"/>
</dbReference>
<keyword evidence="7" id="KW-1185">Reference proteome</keyword>
<evidence type="ECO:0000256" key="1">
    <source>
        <dbReference type="ARBA" id="ARBA00001917"/>
    </source>
</evidence>
<dbReference type="GO" id="GO:0016646">
    <property type="term" value="F:oxidoreductase activity, acting on the CH-NH group of donors, NAD or NADP as acceptor"/>
    <property type="evidence" value="ECO:0007669"/>
    <property type="project" value="UniProtKB-ARBA"/>
</dbReference>
<dbReference type="SMART" id="SM00903">
    <property type="entry name" value="Flavin_Reduct"/>
    <property type="match status" value="1"/>
</dbReference>
<dbReference type="InterPro" id="IPR012349">
    <property type="entry name" value="Split_barrel_FMN-bd"/>
</dbReference>
<accession>A0A848HEU9</accession>
<proteinExistence type="inferred from homology"/>
<dbReference type="SUPFAM" id="SSF50475">
    <property type="entry name" value="FMN-binding split barrel"/>
    <property type="match status" value="1"/>
</dbReference>